<dbReference type="AlphaFoldDB" id="A0A2S0VUP4"/>
<proteinExistence type="inferred from homology"/>
<gene>
    <name evidence="8" type="primary">flgL</name>
    <name evidence="8" type="ORF">C2869_16640</name>
</gene>
<dbReference type="PANTHER" id="PTHR42792:SF1">
    <property type="entry name" value="FLAGELLAR HOOK-ASSOCIATED PROTEIN 3"/>
    <property type="match status" value="1"/>
</dbReference>
<dbReference type="InterPro" id="IPR013384">
    <property type="entry name" value="Flagell_FlgL"/>
</dbReference>
<keyword evidence="8" id="KW-0282">Flagellum</keyword>
<evidence type="ECO:0000256" key="5">
    <source>
        <dbReference type="ARBA" id="ARBA00023143"/>
    </source>
</evidence>
<dbReference type="OrthoDB" id="9768249at2"/>
<comment type="subcellular location">
    <subcellularLocation>
        <location evidence="1">Bacterial flagellum</location>
    </subcellularLocation>
    <subcellularLocation>
        <location evidence="2">Secreted</location>
    </subcellularLocation>
</comment>
<dbReference type="InterPro" id="IPR001492">
    <property type="entry name" value="Flagellin"/>
</dbReference>
<accession>A0A2S0VUP4</accession>
<dbReference type="Proteomes" id="UP000244441">
    <property type="component" value="Chromosome"/>
</dbReference>
<evidence type="ECO:0000259" key="6">
    <source>
        <dbReference type="Pfam" id="PF00669"/>
    </source>
</evidence>
<feature type="domain" description="Flagellin C-terminal" evidence="7">
    <location>
        <begin position="328"/>
        <end position="407"/>
    </location>
</feature>
<dbReference type="SUPFAM" id="SSF64518">
    <property type="entry name" value="Phase 1 flagellin"/>
    <property type="match status" value="1"/>
</dbReference>
<reference evidence="8 9" key="1">
    <citation type="submission" date="2018-01" db="EMBL/GenBank/DDBJ databases">
        <title>Genome sequence of a Cantenovulum-like bacteria.</title>
        <authorList>
            <person name="Tan W.R."/>
            <person name="Lau N.-S."/>
            <person name="Go F."/>
            <person name="Amirul A.-A.A."/>
        </authorList>
    </citation>
    <scope>NUCLEOTIDE SEQUENCE [LARGE SCALE GENOMIC DNA]</scope>
    <source>
        <strain evidence="8 9">CCB-QB4</strain>
    </source>
</reference>
<dbReference type="RefSeq" id="WP_108604012.1">
    <property type="nucleotide sequence ID" value="NZ_CP026604.1"/>
</dbReference>
<dbReference type="InterPro" id="IPR001029">
    <property type="entry name" value="Flagellin_N"/>
</dbReference>
<keyword evidence="9" id="KW-1185">Reference proteome</keyword>
<evidence type="ECO:0000256" key="3">
    <source>
        <dbReference type="ARBA" id="ARBA00005709"/>
    </source>
</evidence>
<evidence type="ECO:0000259" key="7">
    <source>
        <dbReference type="Pfam" id="PF00700"/>
    </source>
</evidence>
<evidence type="ECO:0000256" key="1">
    <source>
        <dbReference type="ARBA" id="ARBA00004365"/>
    </source>
</evidence>
<keyword evidence="8" id="KW-0969">Cilium</keyword>
<dbReference type="GO" id="GO:0005576">
    <property type="term" value="C:extracellular region"/>
    <property type="evidence" value="ECO:0007669"/>
    <property type="project" value="UniProtKB-SubCell"/>
</dbReference>
<dbReference type="GO" id="GO:0005198">
    <property type="term" value="F:structural molecule activity"/>
    <property type="evidence" value="ECO:0007669"/>
    <property type="project" value="InterPro"/>
</dbReference>
<dbReference type="Pfam" id="PF00700">
    <property type="entry name" value="Flagellin_C"/>
    <property type="match status" value="1"/>
</dbReference>
<dbReference type="GO" id="GO:0071973">
    <property type="term" value="P:bacterial-type flagellum-dependent cell motility"/>
    <property type="evidence" value="ECO:0007669"/>
    <property type="project" value="InterPro"/>
</dbReference>
<keyword evidence="8" id="KW-0966">Cell projection</keyword>
<dbReference type="InterPro" id="IPR046358">
    <property type="entry name" value="Flagellin_C"/>
</dbReference>
<feature type="domain" description="Flagellin N-terminal" evidence="6">
    <location>
        <begin position="3"/>
        <end position="140"/>
    </location>
</feature>
<dbReference type="PANTHER" id="PTHR42792">
    <property type="entry name" value="FLAGELLIN"/>
    <property type="match status" value="1"/>
</dbReference>
<name>A0A2S0VUP4_9ALTE</name>
<evidence type="ECO:0000313" key="8">
    <source>
        <dbReference type="EMBL" id="AWB67947.1"/>
    </source>
</evidence>
<dbReference type="Pfam" id="PF00669">
    <property type="entry name" value="Flagellin_N"/>
    <property type="match status" value="1"/>
</dbReference>
<evidence type="ECO:0000256" key="2">
    <source>
        <dbReference type="ARBA" id="ARBA00004613"/>
    </source>
</evidence>
<sequence>MRITTNQLYQNSVNGILETQKKLVRAQDVLIKQSNVLKPSDDPAAATKIVRLDEDLARLEQFEKNTILLENSLENKEVVLGNIHGSMQRARTLAIQAGNGAMNDQDRRAMASELEQIRDELFDLFNSKNGQGEYIFSGSKSSDPAFVKTSNGYEYQGDENVKKIQISETLKLDSGVPGSGFAIFEDTEARSTLSIDTASSTASGSYSVFSSDQFEAYHKSNYVAVPPNPVGSNDYSVVLTSPSVYEVRDNGGTVLDSGNLDSENKFVYAGLQFQINGTTGDQLNFTLDQPNKENTLNSLTSLINTMNNAENTSDDYFEELKSAIYSFDRSMENVSSARSQIGGRLNVVSSVNLSNLDQEINLKEARAKIEEVDFSEAITELQKQETALTVANQTFSKVTGLSLFNFL</sequence>
<evidence type="ECO:0000256" key="4">
    <source>
        <dbReference type="ARBA" id="ARBA00022525"/>
    </source>
</evidence>
<dbReference type="GO" id="GO:0009424">
    <property type="term" value="C:bacterial-type flagellum hook"/>
    <property type="evidence" value="ECO:0007669"/>
    <property type="project" value="InterPro"/>
</dbReference>
<evidence type="ECO:0000313" key="9">
    <source>
        <dbReference type="Proteomes" id="UP000244441"/>
    </source>
</evidence>
<keyword evidence="4" id="KW-0964">Secreted</keyword>
<dbReference type="Gene3D" id="1.20.1330.10">
    <property type="entry name" value="f41 fragment of flagellin, N-terminal domain"/>
    <property type="match status" value="2"/>
</dbReference>
<protein>
    <submittedName>
        <fullName evidence="8">Flagellar hook-associated protein 3</fullName>
    </submittedName>
</protein>
<dbReference type="NCBIfam" id="TIGR02550">
    <property type="entry name" value="flagell_flgL"/>
    <property type="match status" value="1"/>
</dbReference>
<organism evidence="8 9">
    <name type="scientific">Saccharobesus litoralis</name>
    <dbReference type="NCBI Taxonomy" id="2172099"/>
    <lineage>
        <taxon>Bacteria</taxon>
        <taxon>Pseudomonadati</taxon>
        <taxon>Pseudomonadota</taxon>
        <taxon>Gammaproteobacteria</taxon>
        <taxon>Alteromonadales</taxon>
        <taxon>Alteromonadaceae</taxon>
        <taxon>Saccharobesus</taxon>
    </lineage>
</organism>
<keyword evidence="5" id="KW-0975">Bacterial flagellum</keyword>
<comment type="similarity">
    <text evidence="3">Belongs to the bacterial flagellin family.</text>
</comment>
<dbReference type="EMBL" id="CP026604">
    <property type="protein sequence ID" value="AWB67947.1"/>
    <property type="molecule type" value="Genomic_DNA"/>
</dbReference>
<dbReference type="KEGG" id="cate:C2869_16640"/>